<dbReference type="AlphaFoldDB" id="Q5VQI2"/>
<feature type="region of interest" description="Disordered" evidence="1">
    <location>
        <begin position="1"/>
        <end position="20"/>
    </location>
</feature>
<evidence type="ECO:0000313" key="2">
    <source>
        <dbReference type="EMBL" id="BAD68294.1"/>
    </source>
</evidence>
<protein>
    <submittedName>
        <fullName evidence="2">Uncharacterized protein</fullName>
    </submittedName>
</protein>
<proteinExistence type="predicted"/>
<feature type="compositionally biased region" description="Low complexity" evidence="1">
    <location>
        <begin position="7"/>
        <end position="20"/>
    </location>
</feature>
<gene>
    <name evidence="2" type="primary">P0701D05.12</name>
</gene>
<organism evidence="2">
    <name type="scientific">Oryza sativa subsp. japonica</name>
    <name type="common">Rice</name>
    <dbReference type="NCBI Taxonomy" id="39947"/>
    <lineage>
        <taxon>Eukaryota</taxon>
        <taxon>Viridiplantae</taxon>
        <taxon>Streptophyta</taxon>
        <taxon>Embryophyta</taxon>
        <taxon>Tracheophyta</taxon>
        <taxon>Spermatophyta</taxon>
        <taxon>Magnoliopsida</taxon>
        <taxon>Liliopsida</taxon>
        <taxon>Poales</taxon>
        <taxon>Poaceae</taxon>
        <taxon>BOP clade</taxon>
        <taxon>Oryzoideae</taxon>
        <taxon>Oryzeae</taxon>
        <taxon>Oryzinae</taxon>
        <taxon>Oryza</taxon>
        <taxon>Oryza sativa</taxon>
    </lineage>
</organism>
<accession>Q5VQI2</accession>
<sequence length="157" mass="16251">MAERQRQQQASAAADGSGGADDSAPLGLIVVGSFGWGRRAAGFSSLAMALERGRTAGAAARWGRPRGRATAGRTTAAAAATTCWPANSLLAASIPTSLPLSPFPSAVSHRGRAAAVLAANRRPRFGSDTPRCRQLALAAFLPIGRMGRRGEKEREGR</sequence>
<reference evidence="2" key="1">
    <citation type="journal article" date="2002" name="Nature">
        <title>The genome sequence and structure of rice chromosome 1.</title>
        <authorList>
            <person name="Sasaki T."/>
            <person name="Matsumoto T."/>
            <person name="Yamamoto K."/>
            <person name="Sakata K."/>
            <person name="Baba T."/>
            <person name="Katayose Y."/>
            <person name="Wu J."/>
            <person name="Niimura Y."/>
            <person name="Cheng Z."/>
            <person name="Nagamura Y."/>
            <person name="Antonio B.A."/>
            <person name="Kanamori H."/>
            <person name="Hosokawa S."/>
            <person name="Masukawa M."/>
            <person name="Arikawa K."/>
            <person name="Chiden Y."/>
            <person name="Hayashi M."/>
            <person name="Okamoto M."/>
            <person name="Ando T."/>
            <person name="Aoki H."/>
            <person name="Arita K."/>
            <person name="Hamada M."/>
            <person name="Harada C."/>
            <person name="Hijishita S."/>
            <person name="Honda M."/>
            <person name="Ichikawa Y."/>
            <person name="Idonuma A."/>
            <person name="Iijima M."/>
            <person name="Ikeda M."/>
            <person name="Ikeno M."/>
            <person name="Itoh S."/>
            <person name="Itoh T."/>
            <person name="Itoh Y."/>
            <person name="Itoh Y."/>
            <person name="Iwabuchi A."/>
            <person name="Kamiya K."/>
            <person name="Karasawa W."/>
            <person name="Katagiri S."/>
            <person name="Kikuta A."/>
            <person name="Kobayashi N."/>
            <person name="Kono I."/>
            <person name="Machita K."/>
            <person name="Maehara T."/>
            <person name="Mizuno H."/>
            <person name="Mizubayashi T."/>
            <person name="Mukai Y."/>
            <person name="Nagasaki H."/>
            <person name="Nakashima M."/>
            <person name="Nakama Y."/>
            <person name="Nakamichi Y."/>
            <person name="Nakamura M."/>
            <person name="Namiki N."/>
            <person name="Negishi M."/>
            <person name="Ohta I."/>
            <person name="Ono N."/>
            <person name="Saji S."/>
            <person name="Sakai K."/>
            <person name="Shibata M."/>
            <person name="Shimokawa T."/>
            <person name="Shomura A."/>
            <person name="Song J."/>
            <person name="Takazaki Y."/>
            <person name="Terasawa K."/>
            <person name="Tsuji K."/>
            <person name="Waki K."/>
            <person name="Yamagata H."/>
            <person name="Yamane H."/>
            <person name="Yoshiki S."/>
            <person name="Yoshihara R."/>
            <person name="Yukawa K."/>
            <person name="Zhong H."/>
            <person name="Iwama H."/>
            <person name="Endo T."/>
            <person name="Ito H."/>
            <person name="Hahn J.H."/>
            <person name="Kim H.I."/>
            <person name="Eun M.Y."/>
            <person name="Yano M."/>
            <person name="Jiang J."/>
            <person name="Gojobori T."/>
        </authorList>
    </citation>
    <scope>NUCLEOTIDE SEQUENCE [LARGE SCALE GENOMIC DNA]</scope>
</reference>
<evidence type="ECO:0000256" key="1">
    <source>
        <dbReference type="SAM" id="MobiDB-lite"/>
    </source>
</evidence>
<name>Q5VQI2_ORYSJ</name>
<dbReference type="EMBL" id="AP003301">
    <property type="protein sequence ID" value="BAD68294.1"/>
    <property type="molecule type" value="Genomic_DNA"/>
</dbReference>
<dbReference type="Proteomes" id="UP000817658">
    <property type="component" value="Chromosome 1"/>
</dbReference>